<dbReference type="InterPro" id="IPR014729">
    <property type="entry name" value="Rossmann-like_a/b/a_fold"/>
</dbReference>
<evidence type="ECO:0000313" key="1">
    <source>
        <dbReference type="EMBL" id="EKC56680.1"/>
    </source>
</evidence>
<dbReference type="Pfam" id="PF03054">
    <property type="entry name" value="tRNA_Me_trans"/>
    <property type="match status" value="1"/>
</dbReference>
<dbReference type="PANTHER" id="PTHR11933:SF5">
    <property type="entry name" value="MITOCHONDRIAL TRNA-SPECIFIC 2-THIOURIDYLASE 1"/>
    <property type="match status" value="1"/>
</dbReference>
<dbReference type="GO" id="GO:0008168">
    <property type="term" value="F:methyltransferase activity"/>
    <property type="evidence" value="ECO:0007669"/>
    <property type="project" value="UniProtKB-KW"/>
</dbReference>
<dbReference type="EMBL" id="AJWY01010030">
    <property type="protein sequence ID" value="EKC56680.1"/>
    <property type="molecule type" value="Genomic_DNA"/>
</dbReference>
<reference evidence="1" key="1">
    <citation type="journal article" date="2013" name="Environ. Microbiol.">
        <title>Microbiota from the distal guts of lean and obese adolescents exhibit partial functional redundancy besides clear differences in community structure.</title>
        <authorList>
            <person name="Ferrer M."/>
            <person name="Ruiz A."/>
            <person name="Lanza F."/>
            <person name="Haange S.B."/>
            <person name="Oberbach A."/>
            <person name="Till H."/>
            <person name="Bargiela R."/>
            <person name="Campoy C."/>
            <person name="Segura M.T."/>
            <person name="Richter M."/>
            <person name="von Bergen M."/>
            <person name="Seifert J."/>
            <person name="Suarez A."/>
        </authorList>
    </citation>
    <scope>NUCLEOTIDE SEQUENCE</scope>
</reference>
<keyword evidence="1" id="KW-0489">Methyltransferase</keyword>
<dbReference type="AlphaFoldDB" id="K1SS65"/>
<protein>
    <submittedName>
        <fullName evidence="1">tRNA (5-methylaminomethyl-2-thiouridylate)-methyltransferase</fullName>
    </submittedName>
</protein>
<name>K1SS65_9ZZZZ</name>
<dbReference type="PANTHER" id="PTHR11933">
    <property type="entry name" value="TRNA 5-METHYLAMINOMETHYL-2-THIOURIDYLATE -METHYLTRANSFERASE"/>
    <property type="match status" value="1"/>
</dbReference>
<gene>
    <name evidence="1" type="ORF">LEA_14715</name>
</gene>
<feature type="non-terminal residue" evidence="1">
    <location>
        <position position="154"/>
    </location>
</feature>
<dbReference type="GO" id="GO:0032259">
    <property type="term" value="P:methylation"/>
    <property type="evidence" value="ECO:0007669"/>
    <property type="project" value="UniProtKB-KW"/>
</dbReference>
<comment type="caution">
    <text evidence="1">The sequence shown here is derived from an EMBL/GenBank/DDBJ whole genome shotgun (WGS) entry which is preliminary data.</text>
</comment>
<accession>K1SS65</accession>
<dbReference type="GO" id="GO:0002143">
    <property type="term" value="P:tRNA wobble position uridine thiolation"/>
    <property type="evidence" value="ECO:0007669"/>
    <property type="project" value="TreeGrafter"/>
</dbReference>
<keyword evidence="1" id="KW-0808">Transferase</keyword>
<sequence length="154" mass="17301">MSGGVDSSVSAILLKEQGYDVIGITLELFGGTCCNTDAIVGAKQICNSIGIPHITYNLKEEFQCKVINNFIDEYSNQRTPNPCIECNKYMKFGAMYEKAKELGCDYIATGHYAKMEYSDEYGKYVLRKAKNLSKDQSYVLYNMPKQLLGKVLFP</sequence>
<organism evidence="1">
    <name type="scientific">human gut metagenome</name>
    <dbReference type="NCBI Taxonomy" id="408170"/>
    <lineage>
        <taxon>unclassified sequences</taxon>
        <taxon>metagenomes</taxon>
        <taxon>organismal metagenomes</taxon>
    </lineage>
</organism>
<dbReference type="Gene3D" id="3.40.50.620">
    <property type="entry name" value="HUPs"/>
    <property type="match status" value="1"/>
</dbReference>
<proteinExistence type="predicted"/>
<dbReference type="SUPFAM" id="SSF52402">
    <property type="entry name" value="Adenine nucleotide alpha hydrolases-like"/>
    <property type="match status" value="1"/>
</dbReference>